<keyword evidence="5" id="KW-1185">Reference proteome</keyword>
<dbReference type="CDD" id="cd03109">
    <property type="entry name" value="DTBS"/>
    <property type="match status" value="1"/>
</dbReference>
<evidence type="ECO:0000313" key="6">
    <source>
        <dbReference type="Proteomes" id="UP000295506"/>
    </source>
</evidence>
<dbReference type="Pfam" id="PF13500">
    <property type="entry name" value="AAA_26"/>
    <property type="match status" value="1"/>
</dbReference>
<name>A0A140D900_9BACT</name>
<dbReference type="Proteomes" id="UP000295506">
    <property type="component" value="Unassembled WGS sequence"/>
</dbReference>
<dbReference type="Proteomes" id="UP000055611">
    <property type="component" value="Chromosome"/>
</dbReference>
<dbReference type="InterPro" id="IPR010766">
    <property type="entry name" value="DRTGG"/>
</dbReference>
<accession>A0A140D900</accession>
<evidence type="ECO:0000313" key="5">
    <source>
        <dbReference type="Proteomes" id="UP000055611"/>
    </source>
</evidence>
<comment type="subunit">
    <text evidence="1">Homohexamer.</text>
</comment>
<dbReference type="EMBL" id="CP014206">
    <property type="protein sequence ID" value="AMK09667.1"/>
    <property type="molecule type" value="Genomic_DNA"/>
</dbReference>
<dbReference type="Pfam" id="PF07085">
    <property type="entry name" value="DRTGG"/>
    <property type="match status" value="1"/>
</dbReference>
<dbReference type="SUPFAM" id="SSF75138">
    <property type="entry name" value="HprK N-terminal domain-like"/>
    <property type="match status" value="1"/>
</dbReference>
<dbReference type="EMBL" id="SOBK01000013">
    <property type="protein sequence ID" value="TDT86380.1"/>
    <property type="molecule type" value="Genomic_DNA"/>
</dbReference>
<reference evidence="3 5" key="1">
    <citation type="journal article" date="2016" name="Front. Microbiol.">
        <title>Genome Sequence of the Piezophilic, Mesophilic Sulfate-Reducing Bacterium Desulfovibrio indicus J2T.</title>
        <authorList>
            <person name="Cao J."/>
            <person name="Maignien L."/>
            <person name="Shao Z."/>
            <person name="Alain K."/>
            <person name="Jebbar M."/>
        </authorList>
    </citation>
    <scope>NUCLEOTIDE SEQUENCE [LARGE SCALE GENOMIC DNA]</scope>
    <source>
        <strain evidence="3 5">J2</strain>
    </source>
</reference>
<reference evidence="4 6" key="2">
    <citation type="submission" date="2019-03" db="EMBL/GenBank/DDBJ databases">
        <title>Genomic Encyclopedia of Type Strains, Phase IV (KMG-IV): sequencing the most valuable type-strain genomes for metagenomic binning, comparative biology and taxonomic classification.</title>
        <authorList>
            <person name="Goeker M."/>
        </authorList>
    </citation>
    <scope>NUCLEOTIDE SEQUENCE [LARGE SCALE GENOMIC DNA]</scope>
    <source>
        <strain evidence="4 6">DSM 101483</strain>
    </source>
</reference>
<dbReference type="SUPFAM" id="SSF52540">
    <property type="entry name" value="P-loop containing nucleoside triphosphate hydrolases"/>
    <property type="match status" value="1"/>
</dbReference>
<dbReference type="Gene3D" id="3.40.50.300">
    <property type="entry name" value="P-loop containing nucleotide triphosphate hydrolases"/>
    <property type="match status" value="1"/>
</dbReference>
<proteinExistence type="predicted"/>
<sequence>MAGLYIGSTTGYSGKNMIVMGLGMRLQKDGYNVGYMKPVGAMPMEIDGKLGDEDAAFVQDVLGLSEDPTMVTPVVVTQDFKVKAFTGKMEGLLDAIVDGYEAVSKDKDVTLVAGSGSMYSGKYCDTDAISVIKKLGVKTVIIDRFQKELKYDYLMVMKETLGDLMAGVILNDVPPNFMDEITQLLGPALEAKGVKILGVIPRDPLMGAIKVGDLADRLGGKIISAHNKSERVVESFLIGTMQVENFMTHFRKKKNSAIIVGGDRSDVQLVALEGDCPCLILTGNLYPNDIILTRSEVLETPIIMVREDTFTVAKKMDDILSRHKLRDAIKIKQGAELVSNNIDFEFLKKELGLK</sequence>
<dbReference type="OrthoDB" id="9769095at2"/>
<evidence type="ECO:0000313" key="3">
    <source>
        <dbReference type="EMBL" id="AMK09667.1"/>
    </source>
</evidence>
<dbReference type="PANTHER" id="PTHR43356">
    <property type="entry name" value="PHOSPHATE ACETYLTRANSFERASE"/>
    <property type="match status" value="1"/>
</dbReference>
<dbReference type="InterPro" id="IPR027417">
    <property type="entry name" value="P-loop_NTPase"/>
</dbReference>
<feature type="domain" description="DRTGG" evidence="2">
    <location>
        <begin position="213"/>
        <end position="317"/>
    </location>
</feature>
<protein>
    <recommendedName>
        <fullName evidence="2">DRTGG domain-containing protein</fullName>
    </recommendedName>
</protein>
<evidence type="ECO:0000259" key="2">
    <source>
        <dbReference type="Pfam" id="PF07085"/>
    </source>
</evidence>
<dbReference type="InterPro" id="IPR028979">
    <property type="entry name" value="Ser_kin/Pase_Hpr-like_N_sf"/>
</dbReference>
<dbReference type="Gene3D" id="3.40.1390.20">
    <property type="entry name" value="HprK N-terminal domain-like"/>
    <property type="match status" value="1"/>
</dbReference>
<evidence type="ECO:0000313" key="4">
    <source>
        <dbReference type="EMBL" id="TDT86380.1"/>
    </source>
</evidence>
<gene>
    <name evidence="3" type="ORF">AWY79_00360</name>
    <name evidence="4" type="ORF">EDC59_11356</name>
</gene>
<dbReference type="InterPro" id="IPR050500">
    <property type="entry name" value="Phos_Acetyltrans/Butyryltrans"/>
</dbReference>
<evidence type="ECO:0000256" key="1">
    <source>
        <dbReference type="ARBA" id="ARBA00011643"/>
    </source>
</evidence>
<dbReference type="RefSeq" id="WP_066799000.1">
    <property type="nucleotide sequence ID" value="NZ_CP014206.1"/>
</dbReference>
<organism evidence="4 6">
    <name type="scientific">Pseudodesulfovibrio indicus</name>
    <dbReference type="NCBI Taxonomy" id="1716143"/>
    <lineage>
        <taxon>Bacteria</taxon>
        <taxon>Pseudomonadati</taxon>
        <taxon>Thermodesulfobacteriota</taxon>
        <taxon>Desulfovibrionia</taxon>
        <taxon>Desulfovibrionales</taxon>
        <taxon>Desulfovibrionaceae</taxon>
    </lineage>
</organism>
<dbReference type="KEGG" id="dej:AWY79_00360"/>
<dbReference type="PANTHER" id="PTHR43356:SF2">
    <property type="entry name" value="PHOSPHATE ACETYLTRANSFERASE"/>
    <property type="match status" value="1"/>
</dbReference>
<dbReference type="AlphaFoldDB" id="A0A140D900"/>